<dbReference type="InterPro" id="IPR021950">
    <property type="entry name" value="Spt20"/>
</dbReference>
<protein>
    <recommendedName>
        <fullName evidence="1">Spt20-like SEP domain-containing protein</fullName>
    </recommendedName>
</protein>
<dbReference type="EMBL" id="ML180106">
    <property type="protein sequence ID" value="THU78942.1"/>
    <property type="molecule type" value="Genomic_DNA"/>
</dbReference>
<dbReference type="PANTHER" id="PTHR13526">
    <property type="entry name" value="TRANSCRIPTION FACTOR SPT20 HOMOLOG"/>
    <property type="match status" value="1"/>
</dbReference>
<accession>A0A4S8KSY6</accession>
<dbReference type="GO" id="GO:0006357">
    <property type="term" value="P:regulation of transcription by RNA polymerase II"/>
    <property type="evidence" value="ECO:0007669"/>
    <property type="project" value="TreeGrafter"/>
</dbReference>
<dbReference type="InterPro" id="IPR046468">
    <property type="entry name" value="Spt20-like_SEP"/>
</dbReference>
<dbReference type="OrthoDB" id="1932706at2759"/>
<evidence type="ECO:0000313" key="3">
    <source>
        <dbReference type="Proteomes" id="UP000297245"/>
    </source>
</evidence>
<dbReference type="PANTHER" id="PTHR13526:SF8">
    <property type="entry name" value="TRANSCRIPTION FACTOR SPT20 HOMOLOG"/>
    <property type="match status" value="1"/>
</dbReference>
<sequence length="214" mass="24648">MAGYNQTRYVEDLLERNKLNPPSFTVHLRNDYWTLNDGRKFLYSHQITSLLDDIRARRIPVDFLELFDKAKVPFYDGCMIVEILDYRPQKASEPDLETPERTRAVLHPNGESLYADICLLNSNRGGSWSDRDALEIEARILLATSPALCLDPDPHLTRIANHVLRVSTPGAPSPLKRKAAILDFEENETDKARKFKIMQFMTPRNNKPHAPRYV</sequence>
<gene>
    <name evidence="2" type="ORF">K435DRAFT_823988</name>
</gene>
<dbReference type="AlphaFoldDB" id="A0A4S8KSY6"/>
<name>A0A4S8KSY6_DENBC</name>
<evidence type="ECO:0000259" key="1">
    <source>
        <dbReference type="Pfam" id="PF12090"/>
    </source>
</evidence>
<keyword evidence="3" id="KW-1185">Reference proteome</keyword>
<dbReference type="GO" id="GO:0003712">
    <property type="term" value="F:transcription coregulator activity"/>
    <property type="evidence" value="ECO:0007669"/>
    <property type="project" value="InterPro"/>
</dbReference>
<dbReference type="Proteomes" id="UP000297245">
    <property type="component" value="Unassembled WGS sequence"/>
</dbReference>
<reference evidence="2 3" key="1">
    <citation type="journal article" date="2019" name="Nat. Ecol. Evol.">
        <title>Megaphylogeny resolves global patterns of mushroom evolution.</title>
        <authorList>
            <person name="Varga T."/>
            <person name="Krizsan K."/>
            <person name="Foldi C."/>
            <person name="Dima B."/>
            <person name="Sanchez-Garcia M."/>
            <person name="Sanchez-Ramirez S."/>
            <person name="Szollosi G.J."/>
            <person name="Szarkandi J.G."/>
            <person name="Papp V."/>
            <person name="Albert L."/>
            <person name="Andreopoulos W."/>
            <person name="Angelini C."/>
            <person name="Antonin V."/>
            <person name="Barry K.W."/>
            <person name="Bougher N.L."/>
            <person name="Buchanan P."/>
            <person name="Buyck B."/>
            <person name="Bense V."/>
            <person name="Catcheside P."/>
            <person name="Chovatia M."/>
            <person name="Cooper J."/>
            <person name="Damon W."/>
            <person name="Desjardin D."/>
            <person name="Finy P."/>
            <person name="Geml J."/>
            <person name="Haridas S."/>
            <person name="Hughes K."/>
            <person name="Justo A."/>
            <person name="Karasinski D."/>
            <person name="Kautmanova I."/>
            <person name="Kiss B."/>
            <person name="Kocsube S."/>
            <person name="Kotiranta H."/>
            <person name="LaButti K.M."/>
            <person name="Lechner B.E."/>
            <person name="Liimatainen K."/>
            <person name="Lipzen A."/>
            <person name="Lukacs Z."/>
            <person name="Mihaltcheva S."/>
            <person name="Morgado L.N."/>
            <person name="Niskanen T."/>
            <person name="Noordeloos M.E."/>
            <person name="Ohm R.A."/>
            <person name="Ortiz-Santana B."/>
            <person name="Ovrebo C."/>
            <person name="Racz N."/>
            <person name="Riley R."/>
            <person name="Savchenko A."/>
            <person name="Shiryaev A."/>
            <person name="Soop K."/>
            <person name="Spirin V."/>
            <person name="Szebenyi C."/>
            <person name="Tomsovsky M."/>
            <person name="Tulloss R.E."/>
            <person name="Uehling J."/>
            <person name="Grigoriev I.V."/>
            <person name="Vagvolgyi C."/>
            <person name="Papp T."/>
            <person name="Martin F.M."/>
            <person name="Miettinen O."/>
            <person name="Hibbett D.S."/>
            <person name="Nagy L.G."/>
        </authorList>
    </citation>
    <scope>NUCLEOTIDE SEQUENCE [LARGE SCALE GENOMIC DNA]</scope>
    <source>
        <strain evidence="2 3">CBS 962.96</strain>
    </source>
</reference>
<dbReference type="Pfam" id="PF12090">
    <property type="entry name" value="Spt20_SEP"/>
    <property type="match status" value="1"/>
</dbReference>
<proteinExistence type="predicted"/>
<organism evidence="2 3">
    <name type="scientific">Dendrothele bispora (strain CBS 962.96)</name>
    <dbReference type="NCBI Taxonomy" id="1314807"/>
    <lineage>
        <taxon>Eukaryota</taxon>
        <taxon>Fungi</taxon>
        <taxon>Dikarya</taxon>
        <taxon>Basidiomycota</taxon>
        <taxon>Agaricomycotina</taxon>
        <taxon>Agaricomycetes</taxon>
        <taxon>Agaricomycetidae</taxon>
        <taxon>Agaricales</taxon>
        <taxon>Agaricales incertae sedis</taxon>
        <taxon>Dendrothele</taxon>
    </lineage>
</organism>
<evidence type="ECO:0000313" key="2">
    <source>
        <dbReference type="EMBL" id="THU78942.1"/>
    </source>
</evidence>
<dbReference type="GO" id="GO:0000124">
    <property type="term" value="C:SAGA complex"/>
    <property type="evidence" value="ECO:0007669"/>
    <property type="project" value="InterPro"/>
</dbReference>
<feature type="domain" description="Spt20-like SEP" evidence="1">
    <location>
        <begin position="20"/>
        <end position="162"/>
    </location>
</feature>